<evidence type="ECO:0000313" key="7">
    <source>
        <dbReference type="EMBL" id="ESO13042.1"/>
    </source>
</evidence>
<keyword evidence="4" id="KW-0808">Transferase</keyword>
<keyword evidence="5" id="KW-0548">Nucleotidyltransferase</keyword>
<protein>
    <recommendedName>
        <fullName evidence="3">UDP-N-acetylglucosamine diphosphorylase</fullName>
        <ecNumber evidence="3">2.7.7.23</ecNumber>
    </recommendedName>
</protein>
<evidence type="ECO:0000313" key="8">
    <source>
        <dbReference type="EnsemblMetazoa" id="HelroP184865"/>
    </source>
</evidence>
<dbReference type="eggNOG" id="KOG2388">
    <property type="taxonomic scope" value="Eukaryota"/>
</dbReference>
<reference evidence="8" key="3">
    <citation type="submission" date="2015-06" db="UniProtKB">
        <authorList>
            <consortium name="EnsemblMetazoa"/>
        </authorList>
    </citation>
    <scope>IDENTIFICATION</scope>
</reference>
<dbReference type="CTD" id="20209884"/>
<dbReference type="InParanoid" id="T1FM35"/>
<dbReference type="FunCoup" id="T1FM35">
    <property type="interactions" value="937"/>
</dbReference>
<keyword evidence="9" id="KW-1185">Reference proteome</keyword>
<dbReference type="STRING" id="6412.T1FM35"/>
<evidence type="ECO:0000256" key="1">
    <source>
        <dbReference type="ARBA" id="ARBA00005208"/>
    </source>
</evidence>
<dbReference type="EMBL" id="AMQM01000289">
    <property type="status" value="NOT_ANNOTATED_CDS"/>
    <property type="molecule type" value="Genomic_DNA"/>
</dbReference>
<dbReference type="RefSeq" id="XP_009009762.1">
    <property type="nucleotide sequence ID" value="XM_009011514.1"/>
</dbReference>
<name>T1FM35_HELRO</name>
<dbReference type="InterPro" id="IPR029044">
    <property type="entry name" value="Nucleotide-diphossugar_trans"/>
</dbReference>
<gene>
    <name evidence="8" type="primary">20209884</name>
    <name evidence="7" type="ORF">HELRODRAFT_184865</name>
</gene>
<dbReference type="GeneID" id="20209884"/>
<dbReference type="EC" id="2.7.7.23" evidence="3"/>
<dbReference type="CDD" id="cd04193">
    <property type="entry name" value="UDPGlcNAc_PPase"/>
    <property type="match status" value="1"/>
</dbReference>
<dbReference type="PANTHER" id="PTHR11952:SF2">
    <property type="entry name" value="LD24639P"/>
    <property type="match status" value="1"/>
</dbReference>
<evidence type="ECO:0000256" key="2">
    <source>
        <dbReference type="ARBA" id="ARBA00010401"/>
    </source>
</evidence>
<dbReference type="GO" id="GO:0006048">
    <property type="term" value="P:UDP-N-acetylglucosamine biosynthetic process"/>
    <property type="evidence" value="ECO:0000318"/>
    <property type="project" value="GO_Central"/>
</dbReference>
<dbReference type="AlphaFoldDB" id="T1FM35"/>
<comment type="catalytic activity">
    <reaction evidence="6">
        <text>N-acetyl-alpha-D-glucosamine 1-phosphate + UTP + H(+) = UDP-N-acetyl-alpha-D-glucosamine + diphosphate</text>
        <dbReference type="Rhea" id="RHEA:13509"/>
        <dbReference type="ChEBI" id="CHEBI:15378"/>
        <dbReference type="ChEBI" id="CHEBI:33019"/>
        <dbReference type="ChEBI" id="CHEBI:46398"/>
        <dbReference type="ChEBI" id="CHEBI:57705"/>
        <dbReference type="ChEBI" id="CHEBI:57776"/>
        <dbReference type="EC" id="2.7.7.23"/>
    </reaction>
</comment>
<evidence type="ECO:0000256" key="4">
    <source>
        <dbReference type="ARBA" id="ARBA00022679"/>
    </source>
</evidence>
<evidence type="ECO:0000256" key="5">
    <source>
        <dbReference type="ARBA" id="ARBA00022695"/>
    </source>
</evidence>
<dbReference type="Proteomes" id="UP000015101">
    <property type="component" value="Unassembled WGS sequence"/>
</dbReference>
<dbReference type="InterPro" id="IPR002618">
    <property type="entry name" value="UDPGP_fam"/>
</dbReference>
<evidence type="ECO:0000256" key="6">
    <source>
        <dbReference type="ARBA" id="ARBA00048493"/>
    </source>
</evidence>
<organism evidence="8 9">
    <name type="scientific">Helobdella robusta</name>
    <name type="common">Californian leech</name>
    <dbReference type="NCBI Taxonomy" id="6412"/>
    <lineage>
        <taxon>Eukaryota</taxon>
        <taxon>Metazoa</taxon>
        <taxon>Spiralia</taxon>
        <taxon>Lophotrochozoa</taxon>
        <taxon>Annelida</taxon>
        <taxon>Clitellata</taxon>
        <taxon>Hirudinea</taxon>
        <taxon>Rhynchobdellida</taxon>
        <taxon>Glossiphoniidae</taxon>
        <taxon>Helobdella</taxon>
    </lineage>
</organism>
<dbReference type="EMBL" id="KB095811">
    <property type="protein sequence ID" value="ESO13042.1"/>
    <property type="molecule type" value="Genomic_DNA"/>
</dbReference>
<dbReference type="KEGG" id="hro:HELRODRAFT_184865"/>
<dbReference type="InterPro" id="IPR039741">
    <property type="entry name" value="UDP-sugar_pyrophosphorylase"/>
</dbReference>
<dbReference type="OMA" id="YFQVDNP"/>
<sequence length="511" mass="57676">MSDFEKVKSKLATYKQEHLLRFWDHLDSDQKEKLLKQINALNLAYINGCIQECLESLQRETRCNDDDMQPVPDSVLGRVSQIEPDILKEYRKEGLKKISEGKVGLLLLAGGQGTRLGVSYPKGMYNVGLPSNKTLYQLMGERLWRLQELAAEVNGGKPAIIPWYIMTSESTRQQTEEFFEQHNFFGLDRQNIIYFEQGYMPCVDFDGKILMDSTSSIARAPDGNGGLYSSLRRNRIIEDFRRRGVECLHAYCVDNILVKVADPTFIGFCTSKNAGCGVKVVEKTDSTEPVGVICKYKNKYHVMEYSEISTKASEMRVSDGSNRLVYNAGGIANHFFTVDFLENVISQDDKLHHHVAKKKIPHVDEAGNFVSPKTPNGIKMEKFIFDVFQFTNDFAVWEVIRSDEFSPLKNADSAGVDCPTTCRESVFQLHRKWIEAAGGKLISCNQSSLSNQEDDNEARKSEPQKAGNLICEVSPLASYEGENLEDYVKGKELTAPLLINPKTETAMKLHN</sequence>
<evidence type="ECO:0000256" key="3">
    <source>
        <dbReference type="ARBA" id="ARBA00012457"/>
    </source>
</evidence>
<comment type="pathway">
    <text evidence="1">Nucleotide-sugar biosynthesis; UDP-N-acetyl-alpha-D-glucosamine biosynthesis; UDP-N-acetyl-alpha-D-glucosamine from N-acetyl-alpha-D-glucosamine 1-phosphate: step 1/1.</text>
</comment>
<dbReference type="EnsemblMetazoa" id="HelroT184865">
    <property type="protein sequence ID" value="HelroP184865"/>
    <property type="gene ID" value="HelroG184865"/>
</dbReference>
<reference evidence="9" key="1">
    <citation type="submission" date="2012-12" db="EMBL/GenBank/DDBJ databases">
        <authorList>
            <person name="Hellsten U."/>
            <person name="Grimwood J."/>
            <person name="Chapman J.A."/>
            <person name="Shapiro H."/>
            <person name="Aerts A."/>
            <person name="Otillar R.P."/>
            <person name="Terry A.Y."/>
            <person name="Boore J.L."/>
            <person name="Simakov O."/>
            <person name="Marletaz F."/>
            <person name="Cho S.-J."/>
            <person name="Edsinger-Gonzales E."/>
            <person name="Havlak P."/>
            <person name="Kuo D.-H."/>
            <person name="Larsson T."/>
            <person name="Lv J."/>
            <person name="Arendt D."/>
            <person name="Savage R."/>
            <person name="Osoegawa K."/>
            <person name="de Jong P."/>
            <person name="Lindberg D.R."/>
            <person name="Seaver E.C."/>
            <person name="Weisblat D.A."/>
            <person name="Putnam N.H."/>
            <person name="Grigoriev I.V."/>
            <person name="Rokhsar D.S."/>
        </authorList>
    </citation>
    <scope>NUCLEOTIDE SEQUENCE</scope>
</reference>
<proteinExistence type="inferred from homology"/>
<reference evidence="7 9" key="2">
    <citation type="journal article" date="2013" name="Nature">
        <title>Insights into bilaterian evolution from three spiralian genomes.</title>
        <authorList>
            <person name="Simakov O."/>
            <person name="Marletaz F."/>
            <person name="Cho S.J."/>
            <person name="Edsinger-Gonzales E."/>
            <person name="Havlak P."/>
            <person name="Hellsten U."/>
            <person name="Kuo D.H."/>
            <person name="Larsson T."/>
            <person name="Lv J."/>
            <person name="Arendt D."/>
            <person name="Savage R."/>
            <person name="Osoegawa K."/>
            <person name="de Jong P."/>
            <person name="Grimwood J."/>
            <person name="Chapman J.A."/>
            <person name="Shapiro H."/>
            <person name="Aerts A."/>
            <person name="Otillar R.P."/>
            <person name="Terry A.Y."/>
            <person name="Boore J.L."/>
            <person name="Grigoriev I.V."/>
            <person name="Lindberg D.R."/>
            <person name="Seaver E.C."/>
            <person name="Weisblat D.A."/>
            <person name="Putnam N.H."/>
            <person name="Rokhsar D.S."/>
        </authorList>
    </citation>
    <scope>NUCLEOTIDE SEQUENCE</scope>
</reference>
<evidence type="ECO:0000313" key="9">
    <source>
        <dbReference type="Proteomes" id="UP000015101"/>
    </source>
</evidence>
<dbReference type="OrthoDB" id="532420at2759"/>
<dbReference type="PANTHER" id="PTHR11952">
    <property type="entry name" value="UDP- GLUCOSE PYROPHOSPHORYLASE"/>
    <property type="match status" value="1"/>
</dbReference>
<comment type="similarity">
    <text evidence="2">Belongs to the UDPGP type 1 family.</text>
</comment>
<dbReference type="HOGENOM" id="CLU_025603_1_1_1"/>
<dbReference type="FunFam" id="3.90.550.10:FF:000075">
    <property type="entry name" value="Probable UDP-N-acetylglucosamine pyrophosphorylase"/>
    <property type="match status" value="1"/>
</dbReference>
<dbReference type="Gene3D" id="3.90.550.10">
    <property type="entry name" value="Spore Coat Polysaccharide Biosynthesis Protein SpsA, Chain A"/>
    <property type="match status" value="1"/>
</dbReference>
<dbReference type="SUPFAM" id="SSF53448">
    <property type="entry name" value="Nucleotide-diphospho-sugar transferases"/>
    <property type="match status" value="1"/>
</dbReference>
<accession>T1FM35</accession>
<dbReference type="GO" id="GO:0003977">
    <property type="term" value="F:UDP-N-acetylglucosamine diphosphorylase activity"/>
    <property type="evidence" value="ECO:0000318"/>
    <property type="project" value="GO_Central"/>
</dbReference>
<dbReference type="Pfam" id="PF01704">
    <property type="entry name" value="UDPGP"/>
    <property type="match status" value="1"/>
</dbReference>